<evidence type="ECO:0000256" key="1">
    <source>
        <dbReference type="ARBA" id="ARBA00004127"/>
    </source>
</evidence>
<sequence length="80" mass="9041">MAKTGIYHYIRHPAYPGSIISATGVTLAFQNILIPIIVVGVLIPAVLLRISYEEAAFCDHLGPAYEEYMKETWRLIPFIY</sequence>
<feature type="transmembrane region" description="Helical" evidence="5">
    <location>
        <begin position="32"/>
        <end position="52"/>
    </location>
</feature>
<dbReference type="Proteomes" id="UP000245657">
    <property type="component" value="Unassembled WGS sequence"/>
</dbReference>
<dbReference type="PANTHER" id="PTHR43847:SF1">
    <property type="entry name" value="BLL3993 PROTEIN"/>
    <property type="match status" value="1"/>
</dbReference>
<gene>
    <name evidence="6" type="ORF">DK846_06190</name>
</gene>
<keyword evidence="3 5" id="KW-1133">Transmembrane helix</keyword>
<comment type="subcellular location">
    <subcellularLocation>
        <location evidence="1">Endomembrane system</location>
        <topology evidence="1">Multi-pass membrane protein</topology>
    </subcellularLocation>
</comment>
<dbReference type="Pfam" id="PF04191">
    <property type="entry name" value="PEMT"/>
    <property type="match status" value="1"/>
</dbReference>
<comment type="caution">
    <text evidence="6">The sequence shown here is derived from an EMBL/GenBank/DDBJ whole genome shotgun (WGS) entry which is preliminary data.</text>
</comment>
<evidence type="ECO:0000256" key="5">
    <source>
        <dbReference type="SAM" id="Phobius"/>
    </source>
</evidence>
<dbReference type="PANTHER" id="PTHR43847">
    <property type="entry name" value="BLL3993 PROTEIN"/>
    <property type="match status" value="1"/>
</dbReference>
<keyword evidence="7" id="KW-1185">Reference proteome</keyword>
<organism evidence="6 7">
    <name type="scientific">Methanospirillum lacunae</name>
    <dbReference type="NCBI Taxonomy" id="668570"/>
    <lineage>
        <taxon>Archaea</taxon>
        <taxon>Methanobacteriati</taxon>
        <taxon>Methanobacteriota</taxon>
        <taxon>Stenosarchaea group</taxon>
        <taxon>Methanomicrobia</taxon>
        <taxon>Methanomicrobiales</taxon>
        <taxon>Methanospirillaceae</taxon>
        <taxon>Methanospirillum</taxon>
    </lineage>
</organism>
<name>A0A2V2N1T7_9EURY</name>
<evidence type="ECO:0000313" key="7">
    <source>
        <dbReference type="Proteomes" id="UP000245657"/>
    </source>
</evidence>
<evidence type="ECO:0000256" key="2">
    <source>
        <dbReference type="ARBA" id="ARBA00022692"/>
    </source>
</evidence>
<dbReference type="AlphaFoldDB" id="A0A2V2N1T7"/>
<proteinExistence type="predicted"/>
<protein>
    <recommendedName>
        <fullName evidence="8">Isoprenylcysteine carboxylmethyltransferase family protein</fullName>
    </recommendedName>
</protein>
<dbReference type="InterPro" id="IPR007318">
    <property type="entry name" value="Phopholipid_MeTrfase"/>
</dbReference>
<dbReference type="RefSeq" id="WP_109968067.1">
    <property type="nucleotide sequence ID" value="NZ_CP176093.1"/>
</dbReference>
<evidence type="ECO:0008006" key="8">
    <source>
        <dbReference type="Google" id="ProtNLM"/>
    </source>
</evidence>
<dbReference type="EMBL" id="QGMY01000006">
    <property type="protein sequence ID" value="PWR72555.1"/>
    <property type="molecule type" value="Genomic_DNA"/>
</dbReference>
<evidence type="ECO:0000256" key="3">
    <source>
        <dbReference type="ARBA" id="ARBA00022989"/>
    </source>
</evidence>
<dbReference type="OrthoDB" id="148346at2157"/>
<dbReference type="Gene3D" id="1.20.120.1630">
    <property type="match status" value="1"/>
</dbReference>
<reference evidence="6 7" key="1">
    <citation type="submission" date="2018-05" db="EMBL/GenBank/DDBJ databases">
        <title>Draft genome of Methanospirillum lacunae Ki8-1.</title>
        <authorList>
            <person name="Dueholm M.S."/>
            <person name="Nielsen P.H."/>
            <person name="Bakmann L.F."/>
            <person name="Otzen D.E."/>
        </authorList>
    </citation>
    <scope>NUCLEOTIDE SEQUENCE [LARGE SCALE GENOMIC DNA]</scope>
    <source>
        <strain evidence="6 7">Ki8-1</strain>
    </source>
</reference>
<dbReference type="GeneID" id="97548770"/>
<keyword evidence="4 5" id="KW-0472">Membrane</keyword>
<accession>A0A2V2N1T7</accession>
<keyword evidence="2 5" id="KW-0812">Transmembrane</keyword>
<evidence type="ECO:0000256" key="4">
    <source>
        <dbReference type="ARBA" id="ARBA00023136"/>
    </source>
</evidence>
<dbReference type="InterPro" id="IPR052527">
    <property type="entry name" value="Metal_cation-efflux_comp"/>
</dbReference>
<dbReference type="GO" id="GO:0012505">
    <property type="term" value="C:endomembrane system"/>
    <property type="evidence" value="ECO:0007669"/>
    <property type="project" value="UniProtKB-SubCell"/>
</dbReference>
<evidence type="ECO:0000313" key="6">
    <source>
        <dbReference type="EMBL" id="PWR72555.1"/>
    </source>
</evidence>